<dbReference type="CDD" id="cd16123">
    <property type="entry name" value="RA_RASSF7_like"/>
    <property type="match status" value="1"/>
</dbReference>
<sequence length="645" mass="70774">MAEIPFWFHDRPKWVSGITKYTTCQDVLHSLVRSHVVKSRKKLAEAEIKATSQQLVLVEQWRGVERPLSNSSRVLKLWSAWGEERSQVRFVVKRITSNSTASPPTGPTTTGTSSAADPGESATTTAHVSNTSSLPRTTVSRAVKAAVATGNPSSSTSHTSGHQHHHAPQSHHRTDSRSSRTSNTLKTRRRNSRLAGGRSSSMNSIDTVHPSALTSRNASSRSLSKTSEIERLMRIILTQGETIHTQLKKLQEREGQIDSIEQKVHDSRTKTAGKNYLLNAYLENLSDGENPVSNGVKPSPLSKSKSLSQPQLGGKSESVPECVEEMVEALHKVHALNEQLEQAEERLSDLHCQISVDSQDSSKSPPFKSSDLDTTSKEVTRLRSLNDKVGQEIDYNRQLISSMRSAFEDRKALMFQLEKSVTSIEDEGHLLEDQLQRLNAFECQSLFHDMEEPIPVTASPTQDSGTLDDDDLDEELINDILNPGRQYQLSNSQLYDQVSSCSRKDFQAFKDSLHIKTGALEHLLGIPPTICSDSSRINATGSPGSSTSGNSSGSGSASSEKSVRFSERDHIMSTPDLPPIPQGDFPFSKYNDRNRQNSSSSVSQYTKSILKSADASGDLDSNSDTGLSSLHSSSDEGTYVLDTLV</sequence>
<feature type="compositionally biased region" description="Basic and acidic residues" evidence="2">
    <location>
        <begin position="561"/>
        <end position="571"/>
    </location>
</feature>
<dbReference type="SUPFAM" id="SSF54236">
    <property type="entry name" value="Ubiquitin-like"/>
    <property type="match status" value="1"/>
</dbReference>
<dbReference type="Proteomes" id="UP000318571">
    <property type="component" value="Chromosome 3"/>
</dbReference>
<feature type="compositionally biased region" description="Polar residues" evidence="2">
    <location>
        <begin position="198"/>
        <end position="225"/>
    </location>
</feature>
<keyword evidence="1" id="KW-0175">Coiled coil</keyword>
<evidence type="ECO:0000259" key="3">
    <source>
        <dbReference type="PROSITE" id="PS50200"/>
    </source>
</evidence>
<feature type="region of interest" description="Disordered" evidence="2">
    <location>
        <begin position="287"/>
        <end position="318"/>
    </location>
</feature>
<dbReference type="STRING" id="6832.A0A553P8P6"/>
<dbReference type="GO" id="GO:0007165">
    <property type="term" value="P:signal transduction"/>
    <property type="evidence" value="ECO:0007669"/>
    <property type="project" value="InterPro"/>
</dbReference>
<dbReference type="Gene3D" id="3.10.20.90">
    <property type="entry name" value="Phosphatidylinositol 3-kinase Catalytic Subunit, Chain A, domain 1"/>
    <property type="match status" value="1"/>
</dbReference>
<reference evidence="4 5" key="1">
    <citation type="journal article" date="2018" name="Nat. Ecol. Evol.">
        <title>Genomic signatures of mitonuclear coevolution across populations of Tigriopus californicus.</title>
        <authorList>
            <person name="Barreto F.S."/>
            <person name="Watson E.T."/>
            <person name="Lima T.G."/>
            <person name="Willett C.S."/>
            <person name="Edmands S."/>
            <person name="Li W."/>
            <person name="Burton R.S."/>
        </authorList>
    </citation>
    <scope>NUCLEOTIDE SEQUENCE [LARGE SCALE GENOMIC DNA]</scope>
    <source>
        <strain evidence="4 5">San Diego</strain>
    </source>
</reference>
<keyword evidence="5" id="KW-1185">Reference proteome</keyword>
<feature type="compositionally biased region" description="Low complexity" evidence="2">
    <location>
        <begin position="97"/>
        <end position="119"/>
    </location>
</feature>
<evidence type="ECO:0000256" key="1">
    <source>
        <dbReference type="SAM" id="Coils"/>
    </source>
</evidence>
<evidence type="ECO:0000313" key="4">
    <source>
        <dbReference type="EMBL" id="TRY74052.1"/>
    </source>
</evidence>
<feature type="compositionally biased region" description="Low complexity" evidence="2">
    <location>
        <begin position="538"/>
        <end position="559"/>
    </location>
</feature>
<dbReference type="AlphaFoldDB" id="A0A553P8P6"/>
<dbReference type="InterPro" id="IPR033593">
    <property type="entry name" value="N-RASSF"/>
</dbReference>
<feature type="coiled-coil region" evidence="1">
    <location>
        <begin position="323"/>
        <end position="353"/>
    </location>
</feature>
<proteinExistence type="predicted"/>
<feature type="region of interest" description="Disordered" evidence="2">
    <location>
        <begin position="535"/>
        <end position="645"/>
    </location>
</feature>
<accession>A0A553P8P6</accession>
<dbReference type="OrthoDB" id="6372151at2759"/>
<name>A0A553P8P6_TIGCA</name>
<dbReference type="PANTHER" id="PTHR15286">
    <property type="entry name" value="RAS-ASSOCIATING DOMAIN CONTAINING PROTEIN"/>
    <property type="match status" value="1"/>
</dbReference>
<dbReference type="PROSITE" id="PS50200">
    <property type="entry name" value="RA"/>
    <property type="match status" value="1"/>
</dbReference>
<feature type="compositionally biased region" description="Low complexity" evidence="2">
    <location>
        <begin position="622"/>
        <end position="638"/>
    </location>
</feature>
<feature type="region of interest" description="Disordered" evidence="2">
    <location>
        <begin position="97"/>
        <end position="225"/>
    </location>
</feature>
<feature type="compositionally biased region" description="Basic and acidic residues" evidence="2">
    <location>
        <begin position="370"/>
        <end position="379"/>
    </location>
</feature>
<dbReference type="OMA" id="HRWMQRR"/>
<dbReference type="InterPro" id="IPR000159">
    <property type="entry name" value="RA_dom"/>
</dbReference>
<feature type="domain" description="Ras-associating" evidence="3">
    <location>
        <begin position="18"/>
        <end position="97"/>
    </location>
</feature>
<comment type="caution">
    <text evidence="4">The sequence shown here is derived from an EMBL/GenBank/DDBJ whole genome shotgun (WGS) entry which is preliminary data.</text>
</comment>
<feature type="region of interest" description="Disordered" evidence="2">
    <location>
        <begin position="356"/>
        <end position="379"/>
    </location>
</feature>
<organism evidence="4 5">
    <name type="scientific">Tigriopus californicus</name>
    <name type="common">Marine copepod</name>
    <dbReference type="NCBI Taxonomy" id="6832"/>
    <lineage>
        <taxon>Eukaryota</taxon>
        <taxon>Metazoa</taxon>
        <taxon>Ecdysozoa</taxon>
        <taxon>Arthropoda</taxon>
        <taxon>Crustacea</taxon>
        <taxon>Multicrustacea</taxon>
        <taxon>Hexanauplia</taxon>
        <taxon>Copepoda</taxon>
        <taxon>Harpacticoida</taxon>
        <taxon>Harpacticidae</taxon>
        <taxon>Tigriopus</taxon>
    </lineage>
</organism>
<feature type="compositionally biased region" description="Polar residues" evidence="2">
    <location>
        <begin position="121"/>
        <end position="140"/>
    </location>
</feature>
<evidence type="ECO:0000256" key="2">
    <source>
        <dbReference type="SAM" id="MobiDB-lite"/>
    </source>
</evidence>
<protein>
    <recommendedName>
        <fullName evidence="3">Ras-associating domain-containing protein</fullName>
    </recommendedName>
</protein>
<feature type="compositionally biased region" description="Basic residues" evidence="2">
    <location>
        <begin position="161"/>
        <end position="171"/>
    </location>
</feature>
<dbReference type="EMBL" id="VCGU01000007">
    <property type="protein sequence ID" value="TRY74052.1"/>
    <property type="molecule type" value="Genomic_DNA"/>
</dbReference>
<feature type="compositionally biased region" description="Low complexity" evidence="2">
    <location>
        <begin position="357"/>
        <end position="369"/>
    </location>
</feature>
<feature type="compositionally biased region" description="Low complexity" evidence="2">
    <location>
        <begin position="297"/>
        <end position="312"/>
    </location>
</feature>
<evidence type="ECO:0000313" key="5">
    <source>
        <dbReference type="Proteomes" id="UP000318571"/>
    </source>
</evidence>
<dbReference type="InterPro" id="IPR029071">
    <property type="entry name" value="Ubiquitin-like_domsf"/>
</dbReference>
<gene>
    <name evidence="4" type="ORF">TCAL_14143</name>
</gene>
<dbReference type="PANTHER" id="PTHR15286:SF1">
    <property type="entry name" value="FI07216P"/>
    <property type="match status" value="1"/>
</dbReference>